<feature type="region of interest" description="Disordered" evidence="1">
    <location>
        <begin position="1"/>
        <end position="38"/>
    </location>
</feature>
<dbReference type="EMBL" id="FQNC01000017">
    <property type="protein sequence ID" value="SGY20094.1"/>
    <property type="molecule type" value="Genomic_DNA"/>
</dbReference>
<evidence type="ECO:0000313" key="2">
    <source>
        <dbReference type="EMBL" id="SGY20094.1"/>
    </source>
</evidence>
<gene>
    <name evidence="2" type="primary">BQ5605_C017g08463</name>
    <name evidence="2" type="ORF">BQ5605_C017G08463</name>
</gene>
<proteinExistence type="predicted"/>
<organism evidence="2 3">
    <name type="scientific">Microbotryum silenes-dioicae</name>
    <dbReference type="NCBI Taxonomy" id="796604"/>
    <lineage>
        <taxon>Eukaryota</taxon>
        <taxon>Fungi</taxon>
        <taxon>Dikarya</taxon>
        <taxon>Basidiomycota</taxon>
        <taxon>Pucciniomycotina</taxon>
        <taxon>Microbotryomycetes</taxon>
        <taxon>Microbotryales</taxon>
        <taxon>Microbotryaceae</taxon>
        <taxon>Microbotryum</taxon>
    </lineage>
</organism>
<evidence type="ECO:0000256" key="1">
    <source>
        <dbReference type="SAM" id="MobiDB-lite"/>
    </source>
</evidence>
<dbReference type="Proteomes" id="UP000249464">
    <property type="component" value="Unassembled WGS sequence"/>
</dbReference>
<evidence type="ECO:0000313" key="3">
    <source>
        <dbReference type="Proteomes" id="UP000249464"/>
    </source>
</evidence>
<sequence length="80" mass="8872">MRPNPVVGAGSSSKKRGLSKVITLEDDEDEDEVVEEEDEDFNIPVRRGWLIHVGAKNRPSGSVREPAPSRKYRLITAVGQ</sequence>
<accession>A0A2X0NZ03</accession>
<reference evidence="2 3" key="1">
    <citation type="submission" date="2016-11" db="EMBL/GenBank/DDBJ databases">
        <authorList>
            <person name="Jaros S."/>
            <person name="Januszkiewicz K."/>
            <person name="Wedrychowicz H."/>
        </authorList>
    </citation>
    <scope>NUCLEOTIDE SEQUENCE [LARGE SCALE GENOMIC DNA]</scope>
</reference>
<feature type="compositionally biased region" description="Acidic residues" evidence="1">
    <location>
        <begin position="24"/>
        <end position="38"/>
    </location>
</feature>
<keyword evidence="3" id="KW-1185">Reference proteome</keyword>
<name>A0A2X0NZ03_9BASI</name>
<dbReference type="AlphaFoldDB" id="A0A2X0NZ03"/>
<protein>
    <submittedName>
        <fullName evidence="2">BQ5605_C017g08463 protein</fullName>
    </submittedName>
</protein>